<dbReference type="Gene3D" id="1.10.357.10">
    <property type="entry name" value="Tetracycline Repressor, domain 2"/>
    <property type="match status" value="1"/>
</dbReference>
<evidence type="ECO:0000313" key="8">
    <source>
        <dbReference type="Proteomes" id="UP000181942"/>
    </source>
</evidence>
<dbReference type="EMBL" id="FONR01000026">
    <property type="protein sequence ID" value="SFG70829.1"/>
    <property type="molecule type" value="Genomic_DNA"/>
</dbReference>
<dbReference type="InterPro" id="IPR050109">
    <property type="entry name" value="HTH-type_TetR-like_transc_reg"/>
</dbReference>
<evidence type="ECO:0000259" key="6">
    <source>
        <dbReference type="PROSITE" id="PS50977"/>
    </source>
</evidence>
<dbReference type="InterPro" id="IPR001647">
    <property type="entry name" value="HTH_TetR"/>
</dbReference>
<evidence type="ECO:0000313" key="7">
    <source>
        <dbReference type="EMBL" id="SFG70829.1"/>
    </source>
</evidence>
<evidence type="ECO:0000256" key="4">
    <source>
        <dbReference type="ARBA" id="ARBA00023163"/>
    </source>
</evidence>
<accession>A0A1I2U325</accession>
<dbReference type="GO" id="GO:0000976">
    <property type="term" value="F:transcription cis-regulatory region binding"/>
    <property type="evidence" value="ECO:0007669"/>
    <property type="project" value="TreeGrafter"/>
</dbReference>
<protein>
    <submittedName>
        <fullName evidence="7">Transcriptional regulator, TetR family</fullName>
    </submittedName>
</protein>
<name>A0A1I2U325_9ACTN</name>
<dbReference type="GO" id="GO:0046677">
    <property type="term" value="P:response to antibiotic"/>
    <property type="evidence" value="ECO:0007669"/>
    <property type="project" value="InterPro"/>
</dbReference>
<evidence type="ECO:0000256" key="3">
    <source>
        <dbReference type="ARBA" id="ARBA00023125"/>
    </source>
</evidence>
<dbReference type="InterPro" id="IPR003012">
    <property type="entry name" value="Tet_transcr_reg_TetR"/>
</dbReference>
<dbReference type="PANTHER" id="PTHR30055">
    <property type="entry name" value="HTH-TYPE TRANSCRIPTIONAL REGULATOR RUTR"/>
    <property type="match status" value="1"/>
</dbReference>
<evidence type="ECO:0000256" key="5">
    <source>
        <dbReference type="PROSITE-ProRule" id="PRU00335"/>
    </source>
</evidence>
<dbReference type="GO" id="GO:0045892">
    <property type="term" value="P:negative regulation of DNA-templated transcription"/>
    <property type="evidence" value="ECO:0007669"/>
    <property type="project" value="InterPro"/>
</dbReference>
<keyword evidence="4" id="KW-0804">Transcription</keyword>
<reference evidence="7 8" key="1">
    <citation type="submission" date="2016-10" db="EMBL/GenBank/DDBJ databases">
        <authorList>
            <person name="de Groot N.N."/>
        </authorList>
    </citation>
    <scope>NUCLEOTIDE SEQUENCE [LARGE SCALE GENOMIC DNA]</scope>
    <source>
        <strain evidence="7 8">OK461</strain>
    </source>
</reference>
<proteinExistence type="predicted"/>
<dbReference type="InterPro" id="IPR004111">
    <property type="entry name" value="Repressor_TetR_C"/>
</dbReference>
<dbReference type="InterPro" id="IPR036271">
    <property type="entry name" value="Tet_transcr_reg_TetR-rel_C_sf"/>
</dbReference>
<dbReference type="SUPFAM" id="SSF48498">
    <property type="entry name" value="Tetracyclin repressor-like, C-terminal domain"/>
    <property type="match status" value="1"/>
</dbReference>
<dbReference type="SUPFAM" id="SSF46689">
    <property type="entry name" value="Homeodomain-like"/>
    <property type="match status" value="1"/>
</dbReference>
<dbReference type="Pfam" id="PF02909">
    <property type="entry name" value="TetR_C_1"/>
    <property type="match status" value="1"/>
</dbReference>
<feature type="domain" description="HTH tetR-type" evidence="6">
    <location>
        <begin position="21"/>
        <end position="81"/>
    </location>
</feature>
<dbReference type="PROSITE" id="PS50977">
    <property type="entry name" value="HTH_TETR_2"/>
    <property type="match status" value="1"/>
</dbReference>
<sequence>MYRVWLSTMKKSGSDGRTRERLSREAIAGGAVALADAEGLEAVTIRRLAQDHGVSPMALYWHFKDKDQLLDGIADRLFNDVDLPSVSTEPWPQQLRAVLQALLAALRPHPAVAGLVTSRILTSEAGLNMAERTLSHLRQAGFSPEQAAEIGSYLLGAVVTLVTCEPGQRHGEDDEAHEDAIRVKAASLGALSPRRYPNIIASSGALAACASPDAYYSLGLDMLITGVSGIATEPVKAETETTS</sequence>
<dbReference type="AlphaFoldDB" id="A0A1I2U325"/>
<dbReference type="PRINTS" id="PR00400">
    <property type="entry name" value="TETREPRESSOR"/>
</dbReference>
<organism evidence="7 8">
    <name type="scientific">Streptomyces mirabilis</name>
    <dbReference type="NCBI Taxonomy" id="68239"/>
    <lineage>
        <taxon>Bacteria</taxon>
        <taxon>Bacillati</taxon>
        <taxon>Actinomycetota</taxon>
        <taxon>Actinomycetes</taxon>
        <taxon>Kitasatosporales</taxon>
        <taxon>Streptomycetaceae</taxon>
        <taxon>Streptomyces</taxon>
    </lineage>
</organism>
<evidence type="ECO:0000256" key="2">
    <source>
        <dbReference type="ARBA" id="ARBA00023015"/>
    </source>
</evidence>
<keyword evidence="2" id="KW-0805">Transcription regulation</keyword>
<dbReference type="PANTHER" id="PTHR30055:SF151">
    <property type="entry name" value="TRANSCRIPTIONAL REGULATORY PROTEIN"/>
    <property type="match status" value="1"/>
</dbReference>
<feature type="DNA-binding region" description="H-T-H motif" evidence="5">
    <location>
        <begin position="44"/>
        <end position="63"/>
    </location>
</feature>
<keyword evidence="3 5" id="KW-0238">DNA-binding</keyword>
<evidence type="ECO:0000256" key="1">
    <source>
        <dbReference type="ARBA" id="ARBA00022491"/>
    </source>
</evidence>
<dbReference type="InterPro" id="IPR009057">
    <property type="entry name" value="Homeodomain-like_sf"/>
</dbReference>
<dbReference type="Proteomes" id="UP000181942">
    <property type="component" value="Unassembled WGS sequence"/>
</dbReference>
<gene>
    <name evidence="7" type="ORF">SAMN02787118_126110</name>
</gene>
<keyword evidence="1" id="KW-0678">Repressor</keyword>
<dbReference type="GO" id="GO:0003700">
    <property type="term" value="F:DNA-binding transcription factor activity"/>
    <property type="evidence" value="ECO:0007669"/>
    <property type="project" value="TreeGrafter"/>
</dbReference>
<dbReference type="Pfam" id="PF00440">
    <property type="entry name" value="TetR_N"/>
    <property type="match status" value="1"/>
</dbReference>